<accession>A0A316I8X8</accession>
<organism evidence="2 3">
    <name type="scientific">Lentzea atacamensis</name>
    <dbReference type="NCBI Taxonomy" id="531938"/>
    <lineage>
        <taxon>Bacteria</taxon>
        <taxon>Bacillati</taxon>
        <taxon>Actinomycetota</taxon>
        <taxon>Actinomycetes</taxon>
        <taxon>Pseudonocardiales</taxon>
        <taxon>Pseudonocardiaceae</taxon>
        <taxon>Lentzea</taxon>
    </lineage>
</organism>
<gene>
    <name evidence="2" type="ORF">C8D88_102334</name>
</gene>
<dbReference type="InterPro" id="IPR036388">
    <property type="entry name" value="WH-like_DNA-bd_sf"/>
</dbReference>
<dbReference type="SUPFAM" id="SSF48452">
    <property type="entry name" value="TPR-like"/>
    <property type="match status" value="1"/>
</dbReference>
<comment type="caution">
    <text evidence="2">The sequence shown here is derived from an EMBL/GenBank/DDBJ whole genome shotgun (WGS) entry which is preliminary data.</text>
</comment>
<proteinExistence type="predicted"/>
<dbReference type="PANTHER" id="PTHR47691:SF3">
    <property type="entry name" value="HTH-TYPE TRANSCRIPTIONAL REGULATOR RV0890C-RELATED"/>
    <property type="match status" value="1"/>
</dbReference>
<dbReference type="PROSITE" id="PS50005">
    <property type="entry name" value="TPR"/>
    <property type="match status" value="1"/>
</dbReference>
<dbReference type="EMBL" id="QGHB01000002">
    <property type="protein sequence ID" value="PWK89063.1"/>
    <property type="molecule type" value="Genomic_DNA"/>
</dbReference>
<dbReference type="SUPFAM" id="SSF52540">
    <property type="entry name" value="P-loop containing nucleoside triphosphate hydrolases"/>
    <property type="match status" value="1"/>
</dbReference>
<sequence>MTRGPGVTIAPGSPAREISTIGFVADRLEALRDALAARPGDAVPFDALAAEVWPDELPMHPRAALRTLVSRLRATEQVITEPTGYRLVPRPPAPCQLPADLPDFVGRREEIARLELIDAPVVAITGLPGVGKTVLAIREAHRLRERFPDGQLYVNLRGFSTGPPMTVQQALARFVKALGGGPEDDYRELLRNRRVLVVLDNATADVIEPLLPATPGCAAVITSRQDLPQFAQVKLGVLTEQEAHELLKGMRIDGDTSELISLCARLPLALRIAGANLAGRHLPDYVEELREHRLRALEIEDDDTAVQAAFDLSYRKLSPRARRTFDFLGAVPGPDIPAGLAGDAIGELVSANLVQQNGDRHQLHDLLRLYAHERATAADRQAVFEWYLARVDGADAELNAGYTRLLPPSAGRIPFPDREAAMTWFETERLNLVALAQDRPGAALVAGMRAYLLLSGYYGELRTIAGAALAGGETGQRAAAMRVCLAYLDWRFGEHRTAIAHCERAIAEFEAAGRQAEQATALNILAGIYHDIGELGLAREHLSAALDLYGPNGMHAQLIGGLGNLGLVELELGRLDSGEEALRRSVRLAREIDDVQHTSNGLNNLGVVLAAQHKHTEAEEAFREALELSQKHGMRPVEMSARVEYAELLIATDRRDEAREHAARALELAGADDLFIEIDAGLVLAEVNRSVAEYDEVLRRAVDAEFRIIEVRALAGKAALLKDKALYDKAIERAESAGLRYRANLFRELSSGMS</sequence>
<dbReference type="InterPro" id="IPR011990">
    <property type="entry name" value="TPR-like_helical_dom_sf"/>
</dbReference>
<dbReference type="InterPro" id="IPR019734">
    <property type="entry name" value="TPR_rpt"/>
</dbReference>
<dbReference type="PRINTS" id="PR00364">
    <property type="entry name" value="DISEASERSIST"/>
</dbReference>
<reference evidence="2 3" key="1">
    <citation type="submission" date="2018-05" db="EMBL/GenBank/DDBJ databases">
        <title>Genomic Encyclopedia of Type Strains, Phase IV (KMG-IV): sequencing the most valuable type-strain genomes for metagenomic binning, comparative biology and taxonomic classification.</title>
        <authorList>
            <person name="Goeker M."/>
        </authorList>
    </citation>
    <scope>NUCLEOTIDE SEQUENCE [LARGE SCALE GENOMIC DNA]</scope>
    <source>
        <strain evidence="2 3">DSM 45480</strain>
    </source>
</reference>
<dbReference type="InterPro" id="IPR027417">
    <property type="entry name" value="P-loop_NTPase"/>
</dbReference>
<dbReference type="AlphaFoldDB" id="A0A316I8X8"/>
<dbReference type="Gene3D" id="3.40.50.300">
    <property type="entry name" value="P-loop containing nucleotide triphosphate hydrolases"/>
    <property type="match status" value="1"/>
</dbReference>
<dbReference type="Gene3D" id="1.10.10.10">
    <property type="entry name" value="Winged helix-like DNA-binding domain superfamily/Winged helix DNA-binding domain"/>
    <property type="match status" value="1"/>
</dbReference>
<name>A0A316I8X8_9PSEU</name>
<keyword evidence="1" id="KW-0802">TPR repeat</keyword>
<evidence type="ECO:0000256" key="1">
    <source>
        <dbReference type="PROSITE-ProRule" id="PRU00339"/>
    </source>
</evidence>
<dbReference type="Pfam" id="PF13424">
    <property type="entry name" value="TPR_12"/>
    <property type="match status" value="1"/>
</dbReference>
<evidence type="ECO:0000313" key="3">
    <source>
        <dbReference type="Proteomes" id="UP000246005"/>
    </source>
</evidence>
<evidence type="ECO:0000313" key="2">
    <source>
        <dbReference type="EMBL" id="PWK89063.1"/>
    </source>
</evidence>
<dbReference type="PANTHER" id="PTHR47691">
    <property type="entry name" value="REGULATOR-RELATED"/>
    <property type="match status" value="1"/>
</dbReference>
<dbReference type="Gene3D" id="1.25.40.10">
    <property type="entry name" value="Tetratricopeptide repeat domain"/>
    <property type="match status" value="2"/>
</dbReference>
<dbReference type="SMART" id="SM00028">
    <property type="entry name" value="TPR"/>
    <property type="match status" value="5"/>
</dbReference>
<protein>
    <submittedName>
        <fullName evidence="2">NB-ARC domain-containing protein</fullName>
    </submittedName>
</protein>
<dbReference type="Proteomes" id="UP000246005">
    <property type="component" value="Unassembled WGS sequence"/>
</dbReference>
<feature type="repeat" description="TPR" evidence="1">
    <location>
        <begin position="599"/>
        <end position="632"/>
    </location>
</feature>